<organism evidence="3 4">
    <name type="scientific">Cystoisospora suis</name>
    <dbReference type="NCBI Taxonomy" id="483139"/>
    <lineage>
        <taxon>Eukaryota</taxon>
        <taxon>Sar</taxon>
        <taxon>Alveolata</taxon>
        <taxon>Apicomplexa</taxon>
        <taxon>Conoidasida</taxon>
        <taxon>Coccidia</taxon>
        <taxon>Eucoccidiorida</taxon>
        <taxon>Eimeriorina</taxon>
        <taxon>Sarcocystidae</taxon>
        <taxon>Cystoisospora</taxon>
    </lineage>
</organism>
<gene>
    <name evidence="3" type="ORF">CSUI_005995</name>
</gene>
<feature type="compositionally biased region" description="Basic and acidic residues" evidence="1">
    <location>
        <begin position="1043"/>
        <end position="1064"/>
    </location>
</feature>
<feature type="compositionally biased region" description="Basic and acidic residues" evidence="1">
    <location>
        <begin position="619"/>
        <end position="676"/>
    </location>
</feature>
<feature type="compositionally biased region" description="Basic and acidic residues" evidence="1">
    <location>
        <begin position="1613"/>
        <end position="1635"/>
    </location>
</feature>
<feature type="compositionally biased region" description="Low complexity" evidence="1">
    <location>
        <begin position="776"/>
        <end position="800"/>
    </location>
</feature>
<dbReference type="OrthoDB" id="626167at2759"/>
<evidence type="ECO:0000256" key="1">
    <source>
        <dbReference type="SAM" id="MobiDB-lite"/>
    </source>
</evidence>
<feature type="region of interest" description="Disordered" evidence="1">
    <location>
        <begin position="220"/>
        <end position="297"/>
    </location>
</feature>
<accession>A0A2C6KVY8</accession>
<dbReference type="PROSITE" id="PS51823">
    <property type="entry name" value="CLU"/>
    <property type="match status" value="1"/>
</dbReference>
<keyword evidence="4" id="KW-1185">Reference proteome</keyword>
<feature type="domain" description="Clu" evidence="2">
    <location>
        <begin position="44"/>
        <end position="527"/>
    </location>
</feature>
<evidence type="ECO:0000313" key="4">
    <source>
        <dbReference type="Proteomes" id="UP000221165"/>
    </source>
</evidence>
<feature type="region of interest" description="Disordered" evidence="1">
    <location>
        <begin position="1165"/>
        <end position="1202"/>
    </location>
</feature>
<feature type="compositionally biased region" description="Polar residues" evidence="1">
    <location>
        <begin position="810"/>
        <end position="827"/>
    </location>
</feature>
<feature type="compositionally biased region" description="Basic and acidic residues" evidence="1">
    <location>
        <begin position="269"/>
        <end position="284"/>
    </location>
</feature>
<dbReference type="GeneID" id="94429371"/>
<feature type="compositionally biased region" description="Low complexity" evidence="1">
    <location>
        <begin position="720"/>
        <end position="729"/>
    </location>
</feature>
<feature type="compositionally biased region" description="Polar residues" evidence="1">
    <location>
        <begin position="1246"/>
        <end position="1255"/>
    </location>
</feature>
<dbReference type="InterPro" id="IPR025697">
    <property type="entry name" value="CLU_dom"/>
</dbReference>
<feature type="compositionally biased region" description="Basic and acidic residues" evidence="1">
    <location>
        <begin position="730"/>
        <end position="739"/>
    </location>
</feature>
<dbReference type="RefSeq" id="XP_067921864.1">
    <property type="nucleotide sequence ID" value="XM_068066160.1"/>
</dbReference>
<dbReference type="PANTHER" id="PTHR12601">
    <property type="entry name" value="EUKARYOTIC TRANSLATION INITIATION FACTOR 3 SUBUNIT EIF-3"/>
    <property type="match status" value="1"/>
</dbReference>
<dbReference type="VEuPathDB" id="ToxoDB:CSUI_005995"/>
<feature type="region of interest" description="Disordered" evidence="1">
    <location>
        <begin position="391"/>
        <end position="466"/>
    </location>
</feature>
<reference evidence="3 4" key="1">
    <citation type="journal article" date="2017" name="Int. J. Parasitol.">
        <title>The genome of the protozoan parasite Cystoisospora suis and a reverse vaccinology approach to identify vaccine candidates.</title>
        <authorList>
            <person name="Palmieri N."/>
            <person name="Shrestha A."/>
            <person name="Ruttkowski B."/>
            <person name="Beck T."/>
            <person name="Vogl C."/>
            <person name="Tomley F."/>
            <person name="Blake D.P."/>
            <person name="Joachim A."/>
        </authorList>
    </citation>
    <scope>NUCLEOTIDE SEQUENCE [LARGE SCALE GENOMIC DNA]</scope>
    <source>
        <strain evidence="3 4">Wien I</strain>
    </source>
</reference>
<feature type="region of interest" description="Disordered" evidence="1">
    <location>
        <begin position="315"/>
        <end position="350"/>
    </location>
</feature>
<feature type="region of interest" description="Disordered" evidence="1">
    <location>
        <begin position="983"/>
        <end position="1121"/>
    </location>
</feature>
<comment type="caution">
    <text evidence="3">The sequence shown here is derived from an EMBL/GenBank/DDBJ whole genome shotgun (WGS) entry which is preliminary data.</text>
</comment>
<feature type="compositionally biased region" description="Basic and acidic residues" evidence="1">
    <location>
        <begin position="837"/>
        <end position="853"/>
    </location>
</feature>
<name>A0A2C6KVY8_9APIC</name>
<feature type="compositionally biased region" description="Basic and acidic residues" evidence="1">
    <location>
        <begin position="1102"/>
        <end position="1117"/>
    </location>
</feature>
<evidence type="ECO:0000313" key="3">
    <source>
        <dbReference type="EMBL" id="PHJ20173.1"/>
    </source>
</evidence>
<feature type="compositionally biased region" description="Polar residues" evidence="1">
    <location>
        <begin position="1454"/>
        <end position="1466"/>
    </location>
</feature>
<feature type="region of interest" description="Disordered" evidence="1">
    <location>
        <begin position="1452"/>
        <end position="1502"/>
    </location>
</feature>
<dbReference type="Proteomes" id="UP000221165">
    <property type="component" value="Unassembled WGS sequence"/>
</dbReference>
<feature type="compositionally biased region" description="Basic and acidic residues" evidence="1">
    <location>
        <begin position="866"/>
        <end position="875"/>
    </location>
</feature>
<feature type="non-terminal residue" evidence="3">
    <location>
        <position position="1769"/>
    </location>
</feature>
<feature type="compositionally biased region" description="Basic and acidic residues" evidence="1">
    <location>
        <begin position="983"/>
        <end position="1036"/>
    </location>
</feature>
<dbReference type="EMBL" id="MIGC01002981">
    <property type="protein sequence ID" value="PHJ20173.1"/>
    <property type="molecule type" value="Genomic_DNA"/>
</dbReference>
<protein>
    <submittedName>
        <fullName evidence="3">Tetratricopeptide repeat-containing protein</fullName>
    </submittedName>
</protein>
<evidence type="ECO:0000259" key="2">
    <source>
        <dbReference type="PROSITE" id="PS51823"/>
    </source>
</evidence>
<dbReference type="Pfam" id="PF12807">
    <property type="entry name" value="eIF3_p135"/>
    <property type="match status" value="1"/>
</dbReference>
<feature type="compositionally biased region" description="Basic and acidic residues" evidence="1">
    <location>
        <begin position="240"/>
        <end position="255"/>
    </location>
</feature>
<feature type="region of interest" description="Disordered" evidence="1">
    <location>
        <begin position="619"/>
        <end position="880"/>
    </location>
</feature>
<feature type="compositionally biased region" description="Basic and acidic residues" evidence="1">
    <location>
        <begin position="1675"/>
        <end position="1684"/>
    </location>
</feature>
<proteinExistence type="predicted"/>
<feature type="compositionally biased region" description="Basic and acidic residues" evidence="1">
    <location>
        <begin position="571"/>
        <end position="600"/>
    </location>
</feature>
<feature type="compositionally biased region" description="Polar residues" evidence="1">
    <location>
        <begin position="1191"/>
        <end position="1202"/>
    </location>
</feature>
<feature type="region of interest" description="Disordered" evidence="1">
    <location>
        <begin position="535"/>
        <end position="600"/>
    </location>
</feature>
<feature type="compositionally biased region" description="Basic and acidic residues" evidence="1">
    <location>
        <begin position="425"/>
        <end position="455"/>
    </location>
</feature>
<dbReference type="InterPro" id="IPR033646">
    <property type="entry name" value="CLU-central"/>
</dbReference>
<feature type="compositionally biased region" description="Polar residues" evidence="1">
    <location>
        <begin position="391"/>
        <end position="403"/>
    </location>
</feature>
<feature type="compositionally biased region" description="Low complexity" evidence="1">
    <location>
        <begin position="1468"/>
        <end position="1484"/>
    </location>
</feature>
<sequence>MFKDRVISLAPADVDTDLPYHVMPALQTYIHFLASKHQEHYEDEGRVEEYAERGAGLDPWSDERRWGEEVENIREMSVTNLQDQIEFEKQSFKLFVEYQHFALQAAVNVRERRISLTGHPQAHGGSSHCEAPLSTRKDDSFTPTSSSALHLSSDSSNLSSSSAAAATTSSSSSPPSFENRGSVYLSHSSDTAISPAPPATILWNEVAIDLAQPLPLLGEDEEEEDRSFAEETKISSSSDHYVDDKTKKEREERRGGVTPEATDPVKMGQGREDERRTSRRDGWLHKRSHPAALSRSEVKAETHALALLDSLHIFQRPQEQREKEKDDPNAKVEREKPSNGANPRLSCKSSLSSEKKVLLNDWRITAPYSLVVDYAGSRVRCQTTQPLSLLSQGRETAGVSSQIPPDEQQGVRSERRGVGSSSQDQRGDRKTHARSSERITLERPSERTERDRDPEKEEAEEENPYLRLLQDRIGSVLGLKTTAISTAQGKKEERLLYETARCLPFPLEKKVYLLHLGRLSPVDLSEDIYSSARTATSVDAKPSSLRNSLNIREEALPSSSEDYDEDTMGPAEEKNREREKKHESSRRTRERESREAADPREVKLLRPELLSAYMQFRERREKKDFLSSTPLKKETSEDLSRHGDEAHNTTGEKEERIESEDEKKQKENKEEEERRGKTNKKKSKEGKEELASSLLSVDMKKNGTTNRHKTVKGKSPTQTSSSSSSSSSSMERDSDEPARRGSPNSRPNGGGSGLSPNSHEASLPSLYHYHPLQGEGTTATTSSLSTSTSSSSTGGASSSAEENPLEASTKHSVSHPNSSENMSQVLQSHRDKKKTRVNSDKKNRKNDMDEEYKLSSTEKMAVAPCRVEDSERNLTEDEEEEEDVFEAELRYRLELEICRRLPLLPVAFTETYTFYKSNIGLGSIFQKGSCLASGTRERIREAAEQVLVKCLEFTKSQQQAMVVEQRPDYEALRRELLLSKDERPLHSSDIKGEASLHSKEEEESERKKNTSSRKRETDGENSDRVENGGEEIRRKEEDEEEGEERKTGTKKKDEEERRGEKDIMENGVLSDTVVVVGRARGDGKKKRKNERKSTKEEEEQAICERDRGGEEKEKNGEEGIEEFLLTDEDREMMRLLGQDISLLDSSLDLSERSKQMAQQLCHFTFLSSSLSQSTEEEEGDEKEEGRRRQHPSSSPVTWTDGTSQEQLFNLNFHSSSSSFRPYRNGSAKQVLSQTKGKEEEENENESPLTSLTNGERISASSSSSSASALASSLWSTSSSPCEGGGDGDVILQEASRYLHSVAIPLLGTLLGQHLCSPPLESTSLKDLFHSFGVNLRYLGLVAKYIERHGEAKDSPIHKDDEETKEERKKKKNDFSSFLPLRILHLEMTIRSAVWCFNSFLSHLRFGHLGVATAHLLSCLLCPPDVSYPSQRYPLPSSLSSLLLRRSETRHASGVSRNKLTTTTAINHLSPSSSSSLATKSPSLSQMNDGKERRREEGDQEEEEEALRRLAYLTPDKLWRYIYERIRSHFKYTMPVDRSSSYSCLNTPAGRYVLLRGVCRAVGIQLVAGSSLFHLLGAKSLWERWSVIGCGRGKEETEKVSLPPLVCTQEEEKEERVATRAPHDEEEKEDAQEKIGEVNSSHSHHPSLDHKDTSRSPFNRREETQSTSGDREEEGDSWRSGHDDQHLLKKGERKMCCSASSSAGSVWRPLKSEDIVELFPVLKSDLVVSHLTRHLLAVATHCYVLGWLDAALELYQQVLFVIHQLSGAVC</sequence>
<feature type="compositionally biased region" description="Basic and acidic residues" evidence="1">
    <location>
        <begin position="1645"/>
        <end position="1663"/>
    </location>
</feature>
<feature type="region of interest" description="Disordered" evidence="1">
    <location>
        <begin position="1598"/>
        <end position="1684"/>
    </location>
</feature>
<dbReference type="InterPro" id="IPR027523">
    <property type="entry name" value="CLU_prot"/>
</dbReference>
<feature type="region of interest" description="Disordered" evidence="1">
    <location>
        <begin position="117"/>
        <end position="179"/>
    </location>
</feature>
<feature type="compositionally biased region" description="Basic and acidic residues" evidence="1">
    <location>
        <begin position="318"/>
        <end position="337"/>
    </location>
</feature>
<feature type="compositionally biased region" description="Low complexity" evidence="1">
    <location>
        <begin position="143"/>
        <end position="176"/>
    </location>
</feature>
<feature type="region of interest" description="Disordered" evidence="1">
    <location>
        <begin position="1216"/>
        <end position="1259"/>
    </location>
</feature>